<reference evidence="1" key="1">
    <citation type="submission" date="2021-06" db="EMBL/GenBank/DDBJ databases">
        <authorList>
            <person name="Kallberg Y."/>
            <person name="Tangrot J."/>
            <person name="Rosling A."/>
        </authorList>
    </citation>
    <scope>NUCLEOTIDE SEQUENCE</scope>
    <source>
        <strain evidence="1">IN212</strain>
    </source>
</reference>
<sequence>MDSHYYMRKTNLFLTGKFQSKETKKWKFTAQLQKFRVPNDGCNENEQTDRPMNLQDYYIERLDNHEPRMGTGIW</sequence>
<gene>
    <name evidence="1" type="ORF">RFULGI_LOCUS11232</name>
</gene>
<name>A0A9N9I2A1_9GLOM</name>
<accession>A0A9N9I2A1</accession>
<comment type="caution">
    <text evidence="1">The sequence shown here is derived from an EMBL/GenBank/DDBJ whole genome shotgun (WGS) entry which is preliminary data.</text>
</comment>
<proteinExistence type="predicted"/>
<dbReference type="AlphaFoldDB" id="A0A9N9I2A1"/>
<protein>
    <submittedName>
        <fullName evidence="1">1112_t:CDS:1</fullName>
    </submittedName>
</protein>
<feature type="non-terminal residue" evidence="1">
    <location>
        <position position="1"/>
    </location>
</feature>
<evidence type="ECO:0000313" key="2">
    <source>
        <dbReference type="Proteomes" id="UP000789396"/>
    </source>
</evidence>
<keyword evidence="2" id="KW-1185">Reference proteome</keyword>
<dbReference type="EMBL" id="CAJVPZ010023922">
    <property type="protein sequence ID" value="CAG8717289.1"/>
    <property type="molecule type" value="Genomic_DNA"/>
</dbReference>
<organism evidence="1 2">
    <name type="scientific">Racocetra fulgida</name>
    <dbReference type="NCBI Taxonomy" id="60492"/>
    <lineage>
        <taxon>Eukaryota</taxon>
        <taxon>Fungi</taxon>
        <taxon>Fungi incertae sedis</taxon>
        <taxon>Mucoromycota</taxon>
        <taxon>Glomeromycotina</taxon>
        <taxon>Glomeromycetes</taxon>
        <taxon>Diversisporales</taxon>
        <taxon>Gigasporaceae</taxon>
        <taxon>Racocetra</taxon>
    </lineage>
</organism>
<dbReference type="Proteomes" id="UP000789396">
    <property type="component" value="Unassembled WGS sequence"/>
</dbReference>
<evidence type="ECO:0000313" key="1">
    <source>
        <dbReference type="EMBL" id="CAG8717289.1"/>
    </source>
</evidence>